<keyword evidence="4 6" id="KW-1133">Transmembrane helix</keyword>
<dbReference type="Pfam" id="PF03631">
    <property type="entry name" value="Virul_fac_BrkB"/>
    <property type="match status" value="1"/>
</dbReference>
<protein>
    <submittedName>
        <fullName evidence="7">Membrane protein</fullName>
    </submittedName>
    <submittedName>
        <fullName evidence="8">YihY/virulence factor BrkB family protein</fullName>
    </submittedName>
</protein>
<keyword evidence="10" id="KW-1185">Reference proteome</keyword>
<name>A0A497Y3V5_9SPHI</name>
<dbReference type="GO" id="GO:0005886">
    <property type="term" value="C:plasma membrane"/>
    <property type="evidence" value="ECO:0007669"/>
    <property type="project" value="UniProtKB-SubCell"/>
</dbReference>
<dbReference type="EMBL" id="SOPX01000001">
    <property type="protein sequence ID" value="TFB33813.1"/>
    <property type="molecule type" value="Genomic_DNA"/>
</dbReference>
<feature type="transmembrane region" description="Helical" evidence="6">
    <location>
        <begin position="34"/>
        <end position="57"/>
    </location>
</feature>
<dbReference type="EMBL" id="RCCK01000011">
    <property type="protein sequence ID" value="RLJ76930.1"/>
    <property type="molecule type" value="Genomic_DNA"/>
</dbReference>
<evidence type="ECO:0000256" key="6">
    <source>
        <dbReference type="SAM" id="Phobius"/>
    </source>
</evidence>
<dbReference type="RefSeq" id="WP_121283763.1">
    <property type="nucleotide sequence ID" value="NZ_RCCK01000011.1"/>
</dbReference>
<keyword evidence="3 6" id="KW-0812">Transmembrane</keyword>
<evidence type="ECO:0000313" key="10">
    <source>
        <dbReference type="Proteomes" id="UP000297429"/>
    </source>
</evidence>
<gene>
    <name evidence="7" type="ORF">BCL90_1983</name>
    <name evidence="8" type="ORF">E3V97_07145</name>
</gene>
<dbReference type="InterPro" id="IPR017039">
    <property type="entry name" value="Virul_fac_BrkB"/>
</dbReference>
<dbReference type="Proteomes" id="UP000297429">
    <property type="component" value="Unassembled WGS sequence"/>
</dbReference>
<dbReference type="AlphaFoldDB" id="A0A497Y3V5"/>
<feature type="transmembrane region" description="Helical" evidence="6">
    <location>
        <begin position="217"/>
        <end position="240"/>
    </location>
</feature>
<accession>A0A497Y3V5</accession>
<organism evidence="7 9">
    <name type="scientific">Pedobacter alluvionis</name>
    <dbReference type="NCBI Taxonomy" id="475253"/>
    <lineage>
        <taxon>Bacteria</taxon>
        <taxon>Pseudomonadati</taxon>
        <taxon>Bacteroidota</taxon>
        <taxon>Sphingobacteriia</taxon>
        <taxon>Sphingobacteriales</taxon>
        <taxon>Sphingobacteriaceae</taxon>
        <taxon>Pedobacter</taxon>
    </lineage>
</organism>
<evidence type="ECO:0000256" key="5">
    <source>
        <dbReference type="ARBA" id="ARBA00023136"/>
    </source>
</evidence>
<evidence type="ECO:0000256" key="1">
    <source>
        <dbReference type="ARBA" id="ARBA00004651"/>
    </source>
</evidence>
<keyword evidence="2" id="KW-1003">Cell membrane</keyword>
<feature type="transmembrane region" description="Helical" evidence="6">
    <location>
        <begin position="97"/>
        <end position="115"/>
    </location>
</feature>
<reference evidence="8 10" key="2">
    <citation type="submission" date="2019-03" db="EMBL/GenBank/DDBJ databases">
        <authorList>
            <person name="He R.-H."/>
        </authorList>
    </citation>
    <scope>NUCLEOTIDE SEQUENCE [LARGE SCALE GENOMIC DNA]</scope>
    <source>
        <strain evidence="8 10">DSM 19624</strain>
    </source>
</reference>
<feature type="transmembrane region" description="Helical" evidence="6">
    <location>
        <begin position="143"/>
        <end position="163"/>
    </location>
</feature>
<sequence length="322" mass="35357">MAKNKITLKGIWSILKASFTGFNDHKVTKLSGSLAYYTVFSMAPLLVVIISLCGIFLGREMAEGQVYAQLEGFLGRESAISLQQLIKNAYLDGKSTIALIIGIITLLIGATTVFGDIQDSINTIWGLKPKPKRGWVKMLQNRFLSFSVIISLGFVLLVSLAVTSVLDAFNSRLQARFAEVSVIVFYIVNQIVTLAVISLIFGVIFKVLPDAIIKWRDVIAGAIVTAVLFMIGKFAISIYIGQSNVGSTYGATGSLVVVLLWTYYSSIILYFGAEFTKAYAVAFGSEIYPSHYAVTTKEIEVEMDGKSIQDNHPEIMEEVKKE</sequence>
<evidence type="ECO:0000313" key="9">
    <source>
        <dbReference type="Proteomes" id="UP000273898"/>
    </source>
</evidence>
<dbReference type="Proteomes" id="UP000273898">
    <property type="component" value="Unassembled WGS sequence"/>
</dbReference>
<dbReference type="PIRSF" id="PIRSF035875">
    <property type="entry name" value="RNase_BN"/>
    <property type="match status" value="1"/>
</dbReference>
<evidence type="ECO:0000313" key="8">
    <source>
        <dbReference type="EMBL" id="TFB33813.1"/>
    </source>
</evidence>
<dbReference type="PANTHER" id="PTHR30213:SF1">
    <property type="entry name" value="INNER MEMBRANE PROTEIN YHJD"/>
    <property type="match status" value="1"/>
</dbReference>
<dbReference type="OrthoDB" id="9797028at2"/>
<comment type="caution">
    <text evidence="7">The sequence shown here is derived from an EMBL/GenBank/DDBJ whole genome shotgun (WGS) entry which is preliminary data.</text>
</comment>
<evidence type="ECO:0000256" key="4">
    <source>
        <dbReference type="ARBA" id="ARBA00022989"/>
    </source>
</evidence>
<dbReference type="PANTHER" id="PTHR30213">
    <property type="entry name" value="INNER MEMBRANE PROTEIN YHJD"/>
    <property type="match status" value="1"/>
</dbReference>
<evidence type="ECO:0000256" key="3">
    <source>
        <dbReference type="ARBA" id="ARBA00022692"/>
    </source>
</evidence>
<proteinExistence type="predicted"/>
<reference evidence="7 9" key="1">
    <citation type="submission" date="2018-10" db="EMBL/GenBank/DDBJ databases">
        <title>Genomic Encyclopedia of Archaeal and Bacterial Type Strains, Phase II (KMG-II): from individual species to whole genera.</title>
        <authorList>
            <person name="Goeker M."/>
        </authorList>
    </citation>
    <scope>NUCLEOTIDE SEQUENCE [LARGE SCALE GENOMIC DNA]</scope>
    <source>
        <strain evidence="7 9">DSM 19624</strain>
    </source>
</reference>
<dbReference type="NCBIfam" id="TIGR00765">
    <property type="entry name" value="yihY_not_rbn"/>
    <property type="match status" value="1"/>
</dbReference>
<feature type="transmembrane region" description="Helical" evidence="6">
    <location>
        <begin position="252"/>
        <end position="273"/>
    </location>
</feature>
<evidence type="ECO:0000256" key="2">
    <source>
        <dbReference type="ARBA" id="ARBA00022475"/>
    </source>
</evidence>
<comment type="subcellular location">
    <subcellularLocation>
        <location evidence="1">Cell membrane</location>
        <topology evidence="1">Multi-pass membrane protein</topology>
    </subcellularLocation>
</comment>
<feature type="transmembrane region" description="Helical" evidence="6">
    <location>
        <begin position="183"/>
        <end position="205"/>
    </location>
</feature>
<evidence type="ECO:0000313" key="7">
    <source>
        <dbReference type="EMBL" id="RLJ76930.1"/>
    </source>
</evidence>
<keyword evidence="5 6" id="KW-0472">Membrane</keyword>